<reference evidence="1 2" key="1">
    <citation type="submission" date="2018-11" db="EMBL/GenBank/DDBJ databases">
        <authorList>
            <consortium name="Pathogen Informatics"/>
        </authorList>
    </citation>
    <scope>NUCLEOTIDE SEQUENCE [LARGE SCALE GENOMIC DNA]</scope>
</reference>
<sequence>MAEEGKNDEGFNSDAYLQQMCTFDESFGDVRGPLLLDEVPEEVQKEVRRKKADRTKLKKSDQVVKLVEVQVSLFVSAFDIQLNLQHYTKDVISMQQLRWGMSEK</sequence>
<proteinExistence type="predicted"/>
<dbReference type="Proteomes" id="UP000271098">
    <property type="component" value="Unassembled WGS sequence"/>
</dbReference>
<organism evidence="1 2">
    <name type="scientific">Gongylonema pulchrum</name>
    <dbReference type="NCBI Taxonomy" id="637853"/>
    <lineage>
        <taxon>Eukaryota</taxon>
        <taxon>Metazoa</taxon>
        <taxon>Ecdysozoa</taxon>
        <taxon>Nematoda</taxon>
        <taxon>Chromadorea</taxon>
        <taxon>Rhabditida</taxon>
        <taxon>Spirurina</taxon>
        <taxon>Spiruromorpha</taxon>
        <taxon>Spiruroidea</taxon>
        <taxon>Gongylonematidae</taxon>
        <taxon>Gongylonema</taxon>
    </lineage>
</organism>
<name>A0A3P7MVS0_9BILA</name>
<evidence type="ECO:0000313" key="1">
    <source>
        <dbReference type="EMBL" id="VDN22391.1"/>
    </source>
</evidence>
<gene>
    <name evidence="1" type="ORF">GPUH_LOCUS13486</name>
</gene>
<dbReference type="EMBL" id="UYRT01080268">
    <property type="protein sequence ID" value="VDN22391.1"/>
    <property type="molecule type" value="Genomic_DNA"/>
</dbReference>
<evidence type="ECO:0000313" key="2">
    <source>
        <dbReference type="Proteomes" id="UP000271098"/>
    </source>
</evidence>
<dbReference type="AlphaFoldDB" id="A0A3P7MVS0"/>
<protein>
    <submittedName>
        <fullName evidence="1">Uncharacterized protein</fullName>
    </submittedName>
</protein>
<accession>A0A3P7MVS0</accession>
<keyword evidence="2" id="KW-1185">Reference proteome</keyword>